<name>A0ABV8X9X0_9LACT</name>
<evidence type="ECO:0000313" key="2">
    <source>
        <dbReference type="EMBL" id="MFC4411784.1"/>
    </source>
</evidence>
<sequence length="68" mass="7923">MILISIIFYIVGLFILYLVIYSAVKDGIDKSEVGQLLRMKYGEHKKVTPVSDEEIEKELEEQFKNDEN</sequence>
<dbReference type="Proteomes" id="UP001595817">
    <property type="component" value="Unassembled WGS sequence"/>
</dbReference>
<dbReference type="RefSeq" id="WP_378157119.1">
    <property type="nucleotide sequence ID" value="NZ_JBHSEC010000022.1"/>
</dbReference>
<evidence type="ECO:0000313" key="3">
    <source>
        <dbReference type="Proteomes" id="UP001595817"/>
    </source>
</evidence>
<proteinExistence type="predicted"/>
<comment type="caution">
    <text evidence="2">The sequence shown here is derived from an EMBL/GenBank/DDBJ whole genome shotgun (WGS) entry which is preliminary data.</text>
</comment>
<evidence type="ECO:0000256" key="1">
    <source>
        <dbReference type="SAM" id="Phobius"/>
    </source>
</evidence>
<reference evidence="3" key="1">
    <citation type="journal article" date="2019" name="Int. J. Syst. Evol. Microbiol.">
        <title>The Global Catalogue of Microorganisms (GCM) 10K type strain sequencing project: providing services to taxonomists for standard genome sequencing and annotation.</title>
        <authorList>
            <consortium name="The Broad Institute Genomics Platform"/>
            <consortium name="The Broad Institute Genome Sequencing Center for Infectious Disease"/>
            <person name="Wu L."/>
            <person name="Ma J."/>
        </authorList>
    </citation>
    <scope>NUCLEOTIDE SEQUENCE [LARGE SCALE GENOMIC DNA]</scope>
    <source>
        <strain evidence="3">CCUG 59778</strain>
    </source>
</reference>
<keyword evidence="1" id="KW-0472">Membrane</keyword>
<keyword evidence="3" id="KW-1185">Reference proteome</keyword>
<accession>A0ABV8X9X0</accession>
<feature type="transmembrane region" description="Helical" evidence="1">
    <location>
        <begin position="6"/>
        <end position="24"/>
    </location>
</feature>
<gene>
    <name evidence="2" type="ORF">ACFOZY_15445</name>
</gene>
<keyword evidence="1" id="KW-0812">Transmembrane</keyword>
<keyword evidence="1" id="KW-1133">Transmembrane helix</keyword>
<evidence type="ECO:0008006" key="4">
    <source>
        <dbReference type="Google" id="ProtNLM"/>
    </source>
</evidence>
<organism evidence="2 3">
    <name type="scientific">Chungangia koreensis</name>
    <dbReference type="NCBI Taxonomy" id="752657"/>
    <lineage>
        <taxon>Bacteria</taxon>
        <taxon>Bacillati</taxon>
        <taxon>Bacillota</taxon>
        <taxon>Bacilli</taxon>
        <taxon>Lactobacillales</taxon>
        <taxon>Chungangia</taxon>
    </lineage>
</organism>
<protein>
    <recommendedName>
        <fullName evidence="4">MbpR</fullName>
    </recommendedName>
</protein>
<dbReference type="EMBL" id="JBHSEC010000022">
    <property type="protein sequence ID" value="MFC4411784.1"/>
    <property type="molecule type" value="Genomic_DNA"/>
</dbReference>